<dbReference type="PANTHER" id="PTHR43819">
    <property type="entry name" value="ARCHAEAL-TYPE GLUTAMATE SYNTHASE [NADPH]"/>
    <property type="match status" value="1"/>
</dbReference>
<dbReference type="OrthoDB" id="3424786at2"/>
<dbReference type="GO" id="GO:0015930">
    <property type="term" value="F:glutamate synthase activity"/>
    <property type="evidence" value="ECO:0007669"/>
    <property type="project" value="InterPro"/>
</dbReference>
<reference evidence="3 4" key="1">
    <citation type="submission" date="2018-11" db="EMBL/GenBank/DDBJ databases">
        <title>Sequencing the genomes of 1000 actinobacteria strains.</title>
        <authorList>
            <person name="Klenk H.-P."/>
        </authorList>
    </citation>
    <scope>NUCLEOTIDE SEQUENCE [LARGE SCALE GENOMIC DNA]</scope>
    <source>
        <strain evidence="3 4">DSM 44231</strain>
    </source>
</reference>
<name>A0A3N1H0G8_9PSEU</name>
<organism evidence="3 4">
    <name type="scientific">Saccharothrix texasensis</name>
    <dbReference type="NCBI Taxonomy" id="103734"/>
    <lineage>
        <taxon>Bacteria</taxon>
        <taxon>Bacillati</taxon>
        <taxon>Actinomycetota</taxon>
        <taxon>Actinomycetes</taxon>
        <taxon>Pseudonocardiales</taxon>
        <taxon>Pseudonocardiaceae</taxon>
        <taxon>Saccharothrix</taxon>
    </lineage>
</organism>
<protein>
    <submittedName>
        <fullName evidence="3">Glutamate synthase (NADPH) GltB2 subunit</fullName>
    </submittedName>
</protein>
<dbReference type="AlphaFoldDB" id="A0A3N1H0G8"/>
<dbReference type="Proteomes" id="UP000268727">
    <property type="component" value="Unassembled WGS sequence"/>
</dbReference>
<comment type="similarity">
    <text evidence="1">Belongs to the glutamate synthase family.</text>
</comment>
<comment type="caution">
    <text evidence="3">The sequence shown here is derived from an EMBL/GenBank/DDBJ whole genome shotgun (WGS) entry which is preliminary data.</text>
</comment>
<gene>
    <name evidence="3" type="ORF">EDD40_1218</name>
</gene>
<dbReference type="EMBL" id="RJKM01000001">
    <property type="protein sequence ID" value="ROP35959.1"/>
    <property type="molecule type" value="Genomic_DNA"/>
</dbReference>
<dbReference type="InterPro" id="IPR013785">
    <property type="entry name" value="Aldolase_TIM"/>
</dbReference>
<sequence>MSGLRAGTFPEAAVRERARVGAGAAFPALEDYGRALFGAPDAGSSGGPPGDELDAARLVPPVFVPERLEKLIDLAREPLHGDVDLGAEVGGFTSPLPVYLSAFGSTQVASADLGRAAGAQAGALGVPMVIGENVVPVNGYGRLAGGGGRSLLGRISAYAEAVPDGVGGVVVQQSTEDADAEVWNLVYSDPSARPLLDSGRLGFELKVGQGAKPGLGGLTVVSSADGDRLSEQFAVEPVFGAESGRVLRCASPGTFTEEILRQQIRLMRNNFPRARVWVKLPPGRDVAVAAAVAWEAGADAVTVDGAEGGSGWAPTSFLAGVGLPLAECLRRIAGPTGCLLASGRVWEGLRAAKCLAAGARAVGLGRAALIAVDEDPEAGLTRLVECLALELRLLISALGKYRAGALTPDDLWSPTGWTVPARTPAGTVTR</sequence>
<evidence type="ECO:0000313" key="3">
    <source>
        <dbReference type="EMBL" id="ROP35959.1"/>
    </source>
</evidence>
<dbReference type="RefSeq" id="WP_123742017.1">
    <property type="nucleotide sequence ID" value="NZ_RJKM01000001.1"/>
</dbReference>
<dbReference type="PANTHER" id="PTHR43819:SF1">
    <property type="entry name" value="ARCHAEAL-TYPE GLUTAMATE SYNTHASE [NADPH]"/>
    <property type="match status" value="1"/>
</dbReference>
<evidence type="ECO:0000313" key="4">
    <source>
        <dbReference type="Proteomes" id="UP000268727"/>
    </source>
</evidence>
<keyword evidence="4" id="KW-1185">Reference proteome</keyword>
<evidence type="ECO:0000256" key="1">
    <source>
        <dbReference type="ARBA" id="ARBA00009716"/>
    </source>
</evidence>
<dbReference type="SUPFAM" id="SSF51395">
    <property type="entry name" value="FMN-linked oxidoreductases"/>
    <property type="match status" value="1"/>
</dbReference>
<dbReference type="InterPro" id="IPR002932">
    <property type="entry name" value="Glu_synthdom"/>
</dbReference>
<feature type="domain" description="Glutamate synthase" evidence="2">
    <location>
        <begin position="203"/>
        <end position="372"/>
    </location>
</feature>
<proteinExistence type="inferred from homology"/>
<dbReference type="Pfam" id="PF01645">
    <property type="entry name" value="Glu_synthase"/>
    <property type="match status" value="1"/>
</dbReference>
<evidence type="ECO:0000259" key="2">
    <source>
        <dbReference type="Pfam" id="PF01645"/>
    </source>
</evidence>
<dbReference type="Gene3D" id="3.20.20.70">
    <property type="entry name" value="Aldolase class I"/>
    <property type="match status" value="1"/>
</dbReference>
<dbReference type="GO" id="GO:0006537">
    <property type="term" value="P:glutamate biosynthetic process"/>
    <property type="evidence" value="ECO:0007669"/>
    <property type="project" value="InterPro"/>
</dbReference>
<accession>A0A3N1H0G8</accession>